<reference evidence="2" key="1">
    <citation type="journal article" date="2019" name="bioRxiv">
        <title>The Genome of the Zebra Mussel, Dreissena polymorpha: A Resource for Invasive Species Research.</title>
        <authorList>
            <person name="McCartney M.A."/>
            <person name="Auch B."/>
            <person name="Kono T."/>
            <person name="Mallez S."/>
            <person name="Zhang Y."/>
            <person name="Obille A."/>
            <person name="Becker A."/>
            <person name="Abrahante J.E."/>
            <person name="Garbe J."/>
            <person name="Badalamenti J.P."/>
            <person name="Herman A."/>
            <person name="Mangelson H."/>
            <person name="Liachko I."/>
            <person name="Sullivan S."/>
            <person name="Sone E.D."/>
            <person name="Koren S."/>
            <person name="Silverstein K.A.T."/>
            <person name="Beckman K.B."/>
            <person name="Gohl D.M."/>
        </authorList>
    </citation>
    <scope>NUCLEOTIDE SEQUENCE</scope>
    <source>
        <strain evidence="2">Duluth1</strain>
        <tissue evidence="2">Whole animal</tissue>
    </source>
</reference>
<feature type="compositionally biased region" description="Basic and acidic residues" evidence="1">
    <location>
        <begin position="1"/>
        <end position="34"/>
    </location>
</feature>
<gene>
    <name evidence="2" type="ORF">DPMN_032312</name>
</gene>
<organism evidence="2 3">
    <name type="scientific">Dreissena polymorpha</name>
    <name type="common">Zebra mussel</name>
    <name type="synonym">Mytilus polymorpha</name>
    <dbReference type="NCBI Taxonomy" id="45954"/>
    <lineage>
        <taxon>Eukaryota</taxon>
        <taxon>Metazoa</taxon>
        <taxon>Spiralia</taxon>
        <taxon>Lophotrochozoa</taxon>
        <taxon>Mollusca</taxon>
        <taxon>Bivalvia</taxon>
        <taxon>Autobranchia</taxon>
        <taxon>Heteroconchia</taxon>
        <taxon>Euheterodonta</taxon>
        <taxon>Imparidentia</taxon>
        <taxon>Neoheterodontei</taxon>
        <taxon>Myida</taxon>
        <taxon>Dreissenoidea</taxon>
        <taxon>Dreissenidae</taxon>
        <taxon>Dreissena</taxon>
    </lineage>
</organism>
<dbReference type="Proteomes" id="UP000828390">
    <property type="component" value="Unassembled WGS sequence"/>
</dbReference>
<evidence type="ECO:0000256" key="1">
    <source>
        <dbReference type="SAM" id="MobiDB-lite"/>
    </source>
</evidence>
<proteinExistence type="predicted"/>
<evidence type="ECO:0000313" key="3">
    <source>
        <dbReference type="Proteomes" id="UP000828390"/>
    </source>
</evidence>
<dbReference type="AlphaFoldDB" id="A0A9D4M1H9"/>
<protein>
    <submittedName>
        <fullName evidence="2">Uncharacterized protein</fullName>
    </submittedName>
</protein>
<comment type="caution">
    <text evidence="2">The sequence shown here is derived from an EMBL/GenBank/DDBJ whole genome shotgun (WGS) entry which is preliminary data.</text>
</comment>
<sequence length="214" mass="24835">MKREKLAAMHEQKIRHMVNKKREENKSNKVKENTDATVLKAKNDDRPNQYLSPRNRRNNGWKSKGIAKRINASRFRQIRRSALLIPRIRTTQYYMYITHWKHSHRNKKATVQYLTIEQHRQKNGAAPGPKKTYAEALSNGAHVNLQLRISSIQTSLDSLTKTVAQLVAAAARRGNDRDVLSVFQTGKHGGRQRNGFAQFRKERKQFKPFIQASH</sequence>
<accession>A0A9D4M1H9</accession>
<feature type="region of interest" description="Disordered" evidence="1">
    <location>
        <begin position="1"/>
        <end position="35"/>
    </location>
</feature>
<dbReference type="EMBL" id="JAIWYP010000002">
    <property type="protein sequence ID" value="KAH3869152.1"/>
    <property type="molecule type" value="Genomic_DNA"/>
</dbReference>
<name>A0A9D4M1H9_DREPO</name>
<evidence type="ECO:0000313" key="2">
    <source>
        <dbReference type="EMBL" id="KAH3869152.1"/>
    </source>
</evidence>
<reference evidence="2" key="2">
    <citation type="submission" date="2020-11" db="EMBL/GenBank/DDBJ databases">
        <authorList>
            <person name="McCartney M.A."/>
            <person name="Auch B."/>
            <person name="Kono T."/>
            <person name="Mallez S."/>
            <person name="Becker A."/>
            <person name="Gohl D.M."/>
            <person name="Silverstein K.A.T."/>
            <person name="Koren S."/>
            <person name="Bechman K.B."/>
            <person name="Herman A."/>
            <person name="Abrahante J.E."/>
            <person name="Garbe J."/>
        </authorList>
    </citation>
    <scope>NUCLEOTIDE SEQUENCE</scope>
    <source>
        <strain evidence="2">Duluth1</strain>
        <tissue evidence="2">Whole animal</tissue>
    </source>
</reference>
<keyword evidence="3" id="KW-1185">Reference proteome</keyword>